<evidence type="ECO:0000313" key="3">
    <source>
        <dbReference type="Proteomes" id="UP001629113"/>
    </source>
</evidence>
<name>A0ABR4PRT3_9HELO</name>
<feature type="region of interest" description="Disordered" evidence="1">
    <location>
        <begin position="614"/>
        <end position="662"/>
    </location>
</feature>
<dbReference type="EMBL" id="JBFCZG010000002">
    <property type="protein sequence ID" value="KAL3426045.1"/>
    <property type="molecule type" value="Genomic_DNA"/>
</dbReference>
<reference evidence="2 3" key="1">
    <citation type="submission" date="2024-06" db="EMBL/GenBank/DDBJ databases">
        <title>Complete genome of Phlyctema vagabunda strain 19-DSS-EL-015.</title>
        <authorList>
            <person name="Fiorenzani C."/>
        </authorList>
    </citation>
    <scope>NUCLEOTIDE SEQUENCE [LARGE SCALE GENOMIC DNA]</scope>
    <source>
        <strain evidence="2 3">19-DSS-EL-015</strain>
    </source>
</reference>
<feature type="compositionally biased region" description="Polar residues" evidence="1">
    <location>
        <begin position="468"/>
        <end position="481"/>
    </location>
</feature>
<gene>
    <name evidence="2" type="ORF">PVAG01_02836</name>
</gene>
<feature type="compositionally biased region" description="Polar residues" evidence="1">
    <location>
        <begin position="342"/>
        <end position="354"/>
    </location>
</feature>
<proteinExistence type="predicted"/>
<dbReference type="InterPro" id="IPR046784">
    <property type="entry name" value="Eap1"/>
</dbReference>
<feature type="compositionally biased region" description="Basic and acidic residues" evidence="1">
    <location>
        <begin position="160"/>
        <end position="250"/>
    </location>
</feature>
<protein>
    <submittedName>
        <fullName evidence="2">Uncharacterized protein</fullName>
    </submittedName>
</protein>
<feature type="region of interest" description="Disordered" evidence="1">
    <location>
        <begin position="525"/>
        <end position="555"/>
    </location>
</feature>
<sequence>MSFMSASSIRNTGKPFESSERPGLRSLDSRDKFSFRDRNGDGDNDRIRDSRSTTLRPRHAEGESDGEGGWSKVKPRKSFGAEGSEQFTGRMGGDNYRHDKRVKEREDRDTKERQPRGFENFTRDKERDHEHDHQESEGRRNGAGKVRNETWFKADGPSTPRERNSNGDRFVDRNRGWREKDREDKGVERGNDRGDRRWDRDHRQERDPEWMDGPVEEKNQAHTQEDFQKWKDQMSGKDTSKPTPAEEPKPGPDAFAQGSFFGLEKTKVETPLPIDTGPDKFFGMWAAKDKSAPESVIESKKEGASKAVPAGKSRFASLFTPQEEPQRRSTEPPPPMLKEPPSATQQLFSSSAQSPDEKEAFQALLQKLQRQTLVASGSTPPVNPVQQPKPPQELRQSSAPMPAQDNFQQYRSERQDDGRQRDRNAQQTLNELLLQRQMNGSQPSSSRPDQMVSELLSQRQNSLSQSSIRPDQPQSRNSNTEFLMGLMQSAKAAPTPQRTEELLMRIPPQRQQFERQMPQQYVIDQEAQRDRNLPQRQVRPYDERPPQILQRPPPPPGLDHMQPGWAPQNIQLPTTQQRHVAPPPGLVGPGRGGMPMPQQMYPPGLMNNFPPDVGNMRGPPQFFGPPPPGFPTQMNGFPGPEMAYGGAHFDGRGGPPPGFRRQ</sequence>
<feature type="compositionally biased region" description="Basic and acidic residues" evidence="1">
    <location>
        <begin position="526"/>
        <end position="545"/>
    </location>
</feature>
<feature type="region of interest" description="Disordered" evidence="1">
    <location>
        <begin position="288"/>
        <end position="501"/>
    </location>
</feature>
<comment type="caution">
    <text evidence="2">The sequence shown here is derived from an EMBL/GenBank/DDBJ whole genome shotgun (WGS) entry which is preliminary data.</text>
</comment>
<feature type="compositionally biased region" description="Pro residues" evidence="1">
    <location>
        <begin position="381"/>
        <end position="391"/>
    </location>
</feature>
<dbReference type="Proteomes" id="UP001629113">
    <property type="component" value="Unassembled WGS sequence"/>
</dbReference>
<feature type="compositionally biased region" description="Polar residues" evidence="1">
    <location>
        <begin position="1"/>
        <end position="11"/>
    </location>
</feature>
<evidence type="ECO:0000313" key="2">
    <source>
        <dbReference type="EMBL" id="KAL3426045.1"/>
    </source>
</evidence>
<feature type="compositionally biased region" description="Polar residues" evidence="1">
    <location>
        <begin position="368"/>
        <end position="379"/>
    </location>
</feature>
<feature type="compositionally biased region" description="Low complexity" evidence="1">
    <location>
        <begin position="453"/>
        <end position="467"/>
    </location>
</feature>
<feature type="compositionally biased region" description="Basic and acidic residues" evidence="1">
    <location>
        <begin position="288"/>
        <end position="304"/>
    </location>
</feature>
<accession>A0ABR4PRT3</accession>
<feature type="compositionally biased region" description="Basic and acidic residues" evidence="1">
    <location>
        <begin position="411"/>
        <end position="424"/>
    </location>
</feature>
<keyword evidence="3" id="KW-1185">Reference proteome</keyword>
<feature type="compositionally biased region" description="Polar residues" evidence="1">
    <location>
        <begin position="394"/>
        <end position="410"/>
    </location>
</feature>
<feature type="compositionally biased region" description="Basic and acidic residues" evidence="1">
    <location>
        <begin position="95"/>
        <end position="152"/>
    </location>
</feature>
<feature type="compositionally biased region" description="Basic and acidic residues" evidence="1">
    <location>
        <begin position="17"/>
        <end position="51"/>
    </location>
</feature>
<feature type="compositionally biased region" description="Polar residues" evidence="1">
    <location>
        <begin position="425"/>
        <end position="448"/>
    </location>
</feature>
<organism evidence="2 3">
    <name type="scientific">Phlyctema vagabunda</name>
    <dbReference type="NCBI Taxonomy" id="108571"/>
    <lineage>
        <taxon>Eukaryota</taxon>
        <taxon>Fungi</taxon>
        <taxon>Dikarya</taxon>
        <taxon>Ascomycota</taxon>
        <taxon>Pezizomycotina</taxon>
        <taxon>Leotiomycetes</taxon>
        <taxon>Helotiales</taxon>
        <taxon>Dermateaceae</taxon>
        <taxon>Phlyctema</taxon>
    </lineage>
</organism>
<feature type="region of interest" description="Disordered" evidence="1">
    <location>
        <begin position="1"/>
        <end position="259"/>
    </location>
</feature>
<dbReference type="Pfam" id="PF20566">
    <property type="entry name" value="Eap1"/>
    <property type="match status" value="1"/>
</dbReference>
<evidence type="ECO:0000256" key="1">
    <source>
        <dbReference type="SAM" id="MobiDB-lite"/>
    </source>
</evidence>